<dbReference type="eggNOG" id="ENOG5033KM4">
    <property type="taxonomic scope" value="Bacteria"/>
</dbReference>
<protein>
    <submittedName>
        <fullName evidence="1">Uncharacterized protein</fullName>
    </submittedName>
</protein>
<dbReference type="HOGENOM" id="CLU_2244633_0_0_0"/>
<proteinExistence type="predicted"/>
<dbReference type="AlphaFoldDB" id="A0A081BTV5"/>
<evidence type="ECO:0000313" key="2">
    <source>
        <dbReference type="Proteomes" id="UP000030661"/>
    </source>
</evidence>
<accession>A0A081BTV5</accession>
<dbReference type="Proteomes" id="UP000030661">
    <property type="component" value="Unassembled WGS sequence"/>
</dbReference>
<gene>
    <name evidence="1" type="ORF">U27_02719</name>
</gene>
<name>A0A081BTV5_VECG1</name>
<organism evidence="1">
    <name type="scientific">Vecturithrix granuli</name>
    <dbReference type="NCBI Taxonomy" id="1499967"/>
    <lineage>
        <taxon>Bacteria</taxon>
        <taxon>Candidatus Moduliflexota</taxon>
        <taxon>Candidatus Vecturitrichia</taxon>
        <taxon>Candidatus Vecturitrichales</taxon>
        <taxon>Candidatus Vecturitrichaceae</taxon>
        <taxon>Candidatus Vecturithrix</taxon>
    </lineage>
</organism>
<sequence length="104" mass="12482">MNSPEIKAFIRENSHLFWWIKPEEKENIDANFLVEAVLNYGNEHSVKRLFEVLGIQQVAEIFFRQISRVRVNYHPRTIHYFTLYFQRHAHTYSDSATNRTFAAH</sequence>
<keyword evidence="2" id="KW-1185">Reference proteome</keyword>
<reference evidence="1" key="1">
    <citation type="journal article" date="2015" name="PeerJ">
        <title>First genomic representation of candidate bacterial phylum KSB3 points to enhanced environmental sensing as a trigger of wastewater bulking.</title>
        <authorList>
            <person name="Sekiguchi Y."/>
            <person name="Ohashi A."/>
            <person name="Parks D.H."/>
            <person name="Yamauchi T."/>
            <person name="Tyson G.W."/>
            <person name="Hugenholtz P."/>
        </authorList>
    </citation>
    <scope>NUCLEOTIDE SEQUENCE [LARGE SCALE GENOMIC DNA]</scope>
</reference>
<dbReference type="STRING" id="1499967.U27_02719"/>
<dbReference type="EMBL" id="DF820464">
    <property type="protein sequence ID" value="GAK55760.1"/>
    <property type="molecule type" value="Genomic_DNA"/>
</dbReference>
<evidence type="ECO:0000313" key="1">
    <source>
        <dbReference type="EMBL" id="GAK55760.1"/>
    </source>
</evidence>